<reference evidence="1" key="1">
    <citation type="journal article" date="2020" name="Nature">
        <title>Giant virus diversity and host interactions through global metagenomics.</title>
        <authorList>
            <person name="Schulz F."/>
            <person name="Roux S."/>
            <person name="Paez-Espino D."/>
            <person name="Jungbluth S."/>
            <person name="Walsh D.A."/>
            <person name="Denef V.J."/>
            <person name="McMahon K.D."/>
            <person name="Konstantinidis K.T."/>
            <person name="Eloe-Fadrosh E.A."/>
            <person name="Kyrpides N.C."/>
            <person name="Woyke T."/>
        </authorList>
    </citation>
    <scope>NUCLEOTIDE SEQUENCE</scope>
    <source>
        <strain evidence="1">GVMAG-M-3300023179-90</strain>
    </source>
</reference>
<accession>A0A6C0HBJ6</accession>
<protein>
    <submittedName>
        <fullName evidence="1">Uncharacterized protein</fullName>
    </submittedName>
</protein>
<sequence length="141" mass="16761">MSNINDSVVNKIDFSKLYKTKKNYADYKNEIKQNKEIIIFKTILWYEPLKKIRDYGFYASFDETNNDNHMKLRGFSDIIVTFQLNEKLEWVQADNDAIYGFVCLDGKKCLDYLNELSVAMYNKKGMCIRNKYGERIASNFW</sequence>
<proteinExistence type="predicted"/>
<dbReference type="EMBL" id="MN739924">
    <property type="protein sequence ID" value="QHT77961.1"/>
    <property type="molecule type" value="Genomic_DNA"/>
</dbReference>
<organism evidence="1">
    <name type="scientific">viral metagenome</name>
    <dbReference type="NCBI Taxonomy" id="1070528"/>
    <lineage>
        <taxon>unclassified sequences</taxon>
        <taxon>metagenomes</taxon>
        <taxon>organismal metagenomes</taxon>
    </lineage>
</organism>
<evidence type="ECO:0000313" key="1">
    <source>
        <dbReference type="EMBL" id="QHT77961.1"/>
    </source>
</evidence>
<dbReference type="AlphaFoldDB" id="A0A6C0HBJ6"/>
<name>A0A6C0HBJ6_9ZZZZ</name>